<protein>
    <submittedName>
        <fullName evidence="1">Uncharacterized protein</fullName>
    </submittedName>
</protein>
<dbReference type="Proteomes" id="UP001215598">
    <property type="component" value="Unassembled WGS sequence"/>
</dbReference>
<dbReference type="AlphaFoldDB" id="A0AAD7NAN5"/>
<keyword evidence="2" id="KW-1185">Reference proteome</keyword>
<comment type="caution">
    <text evidence="1">The sequence shown here is derived from an EMBL/GenBank/DDBJ whole genome shotgun (WGS) entry which is preliminary data.</text>
</comment>
<accession>A0AAD7NAN5</accession>
<sequence>MRSTGHGDVLEQRLGEMVLFPPYLLLPLYLGTICMDFIPHSQAISQGFLNVTATYNYTAHCL</sequence>
<evidence type="ECO:0000313" key="2">
    <source>
        <dbReference type="Proteomes" id="UP001215598"/>
    </source>
</evidence>
<organism evidence="1 2">
    <name type="scientific">Mycena metata</name>
    <dbReference type="NCBI Taxonomy" id="1033252"/>
    <lineage>
        <taxon>Eukaryota</taxon>
        <taxon>Fungi</taxon>
        <taxon>Dikarya</taxon>
        <taxon>Basidiomycota</taxon>
        <taxon>Agaricomycotina</taxon>
        <taxon>Agaricomycetes</taxon>
        <taxon>Agaricomycetidae</taxon>
        <taxon>Agaricales</taxon>
        <taxon>Marasmiineae</taxon>
        <taxon>Mycenaceae</taxon>
        <taxon>Mycena</taxon>
    </lineage>
</organism>
<gene>
    <name evidence="1" type="ORF">B0H16DRAFT_1723004</name>
</gene>
<evidence type="ECO:0000313" key="1">
    <source>
        <dbReference type="EMBL" id="KAJ7753811.1"/>
    </source>
</evidence>
<dbReference type="EMBL" id="JARKIB010000054">
    <property type="protein sequence ID" value="KAJ7753811.1"/>
    <property type="molecule type" value="Genomic_DNA"/>
</dbReference>
<proteinExistence type="predicted"/>
<name>A0AAD7NAN5_9AGAR</name>
<reference evidence="1" key="1">
    <citation type="submission" date="2023-03" db="EMBL/GenBank/DDBJ databases">
        <title>Massive genome expansion in bonnet fungi (Mycena s.s.) driven by repeated elements and novel gene families across ecological guilds.</title>
        <authorList>
            <consortium name="Lawrence Berkeley National Laboratory"/>
            <person name="Harder C.B."/>
            <person name="Miyauchi S."/>
            <person name="Viragh M."/>
            <person name="Kuo A."/>
            <person name="Thoen E."/>
            <person name="Andreopoulos B."/>
            <person name="Lu D."/>
            <person name="Skrede I."/>
            <person name="Drula E."/>
            <person name="Henrissat B."/>
            <person name="Morin E."/>
            <person name="Kohler A."/>
            <person name="Barry K."/>
            <person name="LaButti K."/>
            <person name="Morin E."/>
            <person name="Salamov A."/>
            <person name="Lipzen A."/>
            <person name="Mereny Z."/>
            <person name="Hegedus B."/>
            <person name="Baldrian P."/>
            <person name="Stursova M."/>
            <person name="Weitz H."/>
            <person name="Taylor A."/>
            <person name="Grigoriev I.V."/>
            <person name="Nagy L.G."/>
            <person name="Martin F."/>
            <person name="Kauserud H."/>
        </authorList>
    </citation>
    <scope>NUCLEOTIDE SEQUENCE</scope>
    <source>
        <strain evidence="1">CBHHK182m</strain>
    </source>
</reference>